<keyword evidence="9" id="KW-1185">Reference proteome</keyword>
<feature type="region of interest" description="Disordered" evidence="6">
    <location>
        <begin position="487"/>
        <end position="509"/>
    </location>
</feature>
<evidence type="ECO:0000259" key="7">
    <source>
        <dbReference type="PROSITE" id="PS51387"/>
    </source>
</evidence>
<evidence type="ECO:0000313" key="8">
    <source>
        <dbReference type="EMBL" id="QGX99751.1"/>
    </source>
</evidence>
<sequence length="509" mass="56537">MYRRSKVRNLKAIRAQARNAAPQDAAWRQSFSPEDLEQFEAEVHGVVIVPGDPDYDQARQVYYRQFQCFPKIIVYCICDSDVAACLNLARSFDLEVVCRSGGHSSAGFSINDGMVIDLSRINSVSVDPVAKRAVVGAGINFHRLNAALQDHGLHVPGGGCDEVCIGGYMQGGGYGFTSREFGMNCDCVESFDMMLWNGGIVTANSETNADLFWSVRGGMGTNFGVLLSVTYQLFELGELYGFGLSWDADYAPAALVALQKGFISGPGLKKLGYQCAFMMSDGAPRFYMRGLFDGSGETCRDLLKPLTDLPGTSHDIEMSGSYVELNQKLLSKPVPIPNAPDDALEEKQSGYLSRVLDASDWQKVIDYMRTSPCPWNNIGIEPYGGMIERTDDPNAFVHRDVQMNLFMEVFWAREEDRAKNVAWLDGFMTLMKPYLNGHSYQNYPRPGMKNADTAYWADYLDTLALVKSKYNPFDWFANPQRIGLLKAQPPGAPPAKGPKFPDRPIVYSR</sequence>
<dbReference type="InterPro" id="IPR036318">
    <property type="entry name" value="FAD-bd_PCMH-like_sf"/>
</dbReference>
<proteinExistence type="inferred from homology"/>
<dbReference type="Gene3D" id="3.40.462.20">
    <property type="match status" value="1"/>
</dbReference>
<dbReference type="Gene3D" id="3.30.465.10">
    <property type="match status" value="1"/>
</dbReference>
<dbReference type="AlphaFoldDB" id="A0A6I6IVV3"/>
<protein>
    <submittedName>
        <fullName evidence="8">FAD-binding oxidoreductase</fullName>
    </submittedName>
</protein>
<evidence type="ECO:0000256" key="1">
    <source>
        <dbReference type="ARBA" id="ARBA00001974"/>
    </source>
</evidence>
<keyword evidence="4" id="KW-0274">FAD</keyword>
<dbReference type="Pfam" id="PF01565">
    <property type="entry name" value="FAD_binding_4"/>
    <property type="match status" value="1"/>
</dbReference>
<dbReference type="SUPFAM" id="SSF56176">
    <property type="entry name" value="FAD-binding/transporter-associated domain-like"/>
    <property type="match status" value="1"/>
</dbReference>
<name>A0A6I6IVV3_9RHOB</name>
<organism evidence="8 9">
    <name type="scientific">Roseovarius faecimaris</name>
    <dbReference type="NCBI Taxonomy" id="2494550"/>
    <lineage>
        <taxon>Bacteria</taxon>
        <taxon>Pseudomonadati</taxon>
        <taxon>Pseudomonadota</taxon>
        <taxon>Alphaproteobacteria</taxon>
        <taxon>Rhodobacterales</taxon>
        <taxon>Roseobacteraceae</taxon>
        <taxon>Roseovarius</taxon>
    </lineage>
</organism>
<evidence type="ECO:0000256" key="3">
    <source>
        <dbReference type="ARBA" id="ARBA00022630"/>
    </source>
</evidence>
<evidence type="ECO:0000256" key="4">
    <source>
        <dbReference type="ARBA" id="ARBA00022827"/>
    </source>
</evidence>
<dbReference type="GO" id="GO:0016491">
    <property type="term" value="F:oxidoreductase activity"/>
    <property type="evidence" value="ECO:0007669"/>
    <property type="project" value="UniProtKB-KW"/>
</dbReference>
<evidence type="ECO:0000256" key="6">
    <source>
        <dbReference type="SAM" id="MobiDB-lite"/>
    </source>
</evidence>
<dbReference type="InterPro" id="IPR012951">
    <property type="entry name" value="BBE"/>
</dbReference>
<keyword evidence="5" id="KW-0560">Oxidoreductase</keyword>
<dbReference type="InterPro" id="IPR016169">
    <property type="entry name" value="FAD-bd_PCMH_sub2"/>
</dbReference>
<dbReference type="GO" id="GO:0071949">
    <property type="term" value="F:FAD binding"/>
    <property type="evidence" value="ECO:0007669"/>
    <property type="project" value="InterPro"/>
</dbReference>
<comment type="similarity">
    <text evidence="2">Belongs to the oxygen-dependent FAD-linked oxidoreductase family.</text>
</comment>
<feature type="domain" description="FAD-binding PCMH-type" evidence="7">
    <location>
        <begin position="66"/>
        <end position="236"/>
    </location>
</feature>
<evidence type="ECO:0000256" key="5">
    <source>
        <dbReference type="ARBA" id="ARBA00023002"/>
    </source>
</evidence>
<dbReference type="InterPro" id="IPR050416">
    <property type="entry name" value="FAD-linked_Oxidoreductase"/>
</dbReference>
<reference evidence="9" key="1">
    <citation type="submission" date="2018-12" db="EMBL/GenBank/DDBJ databases">
        <title>Complete genome sequence of Roseovarius sp. MME-070.</title>
        <authorList>
            <person name="Nam Y.-D."/>
            <person name="Kang J."/>
            <person name="Chung W.-H."/>
            <person name="Park Y.S."/>
        </authorList>
    </citation>
    <scope>NUCLEOTIDE SEQUENCE [LARGE SCALE GENOMIC DNA]</scope>
    <source>
        <strain evidence="9">MME-070</strain>
    </source>
</reference>
<dbReference type="Proteomes" id="UP000428330">
    <property type="component" value="Chromosome"/>
</dbReference>
<dbReference type="Gene3D" id="3.30.43.10">
    <property type="entry name" value="Uridine Diphospho-n-acetylenolpyruvylglucosamine Reductase, domain 2"/>
    <property type="match status" value="1"/>
</dbReference>
<accession>A0A6I6IVV3</accession>
<dbReference type="EMBL" id="CP034348">
    <property type="protein sequence ID" value="QGX99751.1"/>
    <property type="molecule type" value="Genomic_DNA"/>
</dbReference>
<dbReference type="PROSITE" id="PS51387">
    <property type="entry name" value="FAD_PCMH"/>
    <property type="match status" value="1"/>
</dbReference>
<keyword evidence="3" id="KW-0285">Flavoprotein</keyword>
<dbReference type="PROSITE" id="PS00862">
    <property type="entry name" value="OX2_COVAL_FAD"/>
    <property type="match status" value="1"/>
</dbReference>
<dbReference type="KEGG" id="rom:EI983_16345"/>
<dbReference type="InterPro" id="IPR006093">
    <property type="entry name" value="Oxy_OxRdtase_FAD_BS"/>
</dbReference>
<dbReference type="PANTHER" id="PTHR42973:SF39">
    <property type="entry name" value="FAD-BINDING PCMH-TYPE DOMAIN-CONTAINING PROTEIN"/>
    <property type="match status" value="1"/>
</dbReference>
<dbReference type="Pfam" id="PF08031">
    <property type="entry name" value="BBE"/>
    <property type="match status" value="1"/>
</dbReference>
<dbReference type="OrthoDB" id="9775082at2"/>
<evidence type="ECO:0000256" key="2">
    <source>
        <dbReference type="ARBA" id="ARBA00005466"/>
    </source>
</evidence>
<evidence type="ECO:0000313" key="9">
    <source>
        <dbReference type="Proteomes" id="UP000428330"/>
    </source>
</evidence>
<comment type="cofactor">
    <cofactor evidence="1">
        <name>FAD</name>
        <dbReference type="ChEBI" id="CHEBI:57692"/>
    </cofactor>
</comment>
<gene>
    <name evidence="8" type="ORF">EI983_16345</name>
</gene>
<dbReference type="InterPro" id="IPR016167">
    <property type="entry name" value="FAD-bd_PCMH_sub1"/>
</dbReference>
<dbReference type="PANTHER" id="PTHR42973">
    <property type="entry name" value="BINDING OXIDOREDUCTASE, PUTATIVE (AFU_ORTHOLOGUE AFUA_1G17690)-RELATED"/>
    <property type="match status" value="1"/>
</dbReference>
<dbReference type="InterPro" id="IPR016166">
    <property type="entry name" value="FAD-bd_PCMH"/>
</dbReference>
<dbReference type="InterPro" id="IPR006094">
    <property type="entry name" value="Oxid_FAD_bind_N"/>
</dbReference>
<dbReference type="RefSeq" id="WP_157708432.1">
    <property type="nucleotide sequence ID" value="NZ_CP034348.1"/>
</dbReference>